<dbReference type="Pfam" id="PF07715">
    <property type="entry name" value="Plug"/>
    <property type="match status" value="1"/>
</dbReference>
<dbReference type="Pfam" id="PF00593">
    <property type="entry name" value="TonB_dep_Rec_b-barrel"/>
    <property type="match status" value="1"/>
</dbReference>
<dbReference type="Proteomes" id="UP001262754">
    <property type="component" value="Unassembled WGS sequence"/>
</dbReference>
<evidence type="ECO:0000256" key="12">
    <source>
        <dbReference type="PROSITE-ProRule" id="PRU01360"/>
    </source>
</evidence>
<keyword evidence="7" id="KW-0408">Iron</keyword>
<comment type="caution">
    <text evidence="17">The sequence shown here is derived from an EMBL/GenBank/DDBJ whole genome shotgun (WGS) entry which is preliminary data.</text>
</comment>
<dbReference type="Gene3D" id="2.40.170.20">
    <property type="entry name" value="TonB-dependent receptor, beta-barrel domain"/>
    <property type="match status" value="1"/>
</dbReference>
<dbReference type="InterPro" id="IPR012910">
    <property type="entry name" value="Plug_dom"/>
</dbReference>
<protein>
    <submittedName>
        <fullName evidence="17">Iron complex outermembrane receptor protein</fullName>
    </submittedName>
</protein>
<evidence type="ECO:0000256" key="5">
    <source>
        <dbReference type="ARBA" id="ARBA00022692"/>
    </source>
</evidence>
<keyword evidence="2 12" id="KW-0813">Transport</keyword>
<dbReference type="InterPro" id="IPR000531">
    <property type="entry name" value="Beta-barrel_TonB"/>
</dbReference>
<evidence type="ECO:0000256" key="10">
    <source>
        <dbReference type="ARBA" id="ARBA00023136"/>
    </source>
</evidence>
<dbReference type="PANTHER" id="PTHR32552:SF68">
    <property type="entry name" value="FERRICHROME OUTER MEMBRANE TRANSPORTER_PHAGE RECEPTOR"/>
    <property type="match status" value="1"/>
</dbReference>
<feature type="domain" description="TonB-dependent receptor-like beta-barrel" evidence="15">
    <location>
        <begin position="313"/>
        <end position="769"/>
    </location>
</feature>
<evidence type="ECO:0000256" key="11">
    <source>
        <dbReference type="ARBA" id="ARBA00023237"/>
    </source>
</evidence>
<evidence type="ECO:0000256" key="2">
    <source>
        <dbReference type="ARBA" id="ARBA00022448"/>
    </source>
</evidence>
<evidence type="ECO:0000256" key="4">
    <source>
        <dbReference type="ARBA" id="ARBA00022496"/>
    </source>
</evidence>
<evidence type="ECO:0000313" key="17">
    <source>
        <dbReference type="EMBL" id="MDR6530064.1"/>
    </source>
</evidence>
<evidence type="ECO:0000313" key="18">
    <source>
        <dbReference type="Proteomes" id="UP001262754"/>
    </source>
</evidence>
<keyword evidence="17" id="KW-0675">Receptor</keyword>
<dbReference type="PROSITE" id="PS00018">
    <property type="entry name" value="EF_HAND_1"/>
    <property type="match status" value="1"/>
</dbReference>
<evidence type="ECO:0000256" key="13">
    <source>
        <dbReference type="RuleBase" id="RU003357"/>
    </source>
</evidence>
<gene>
    <name evidence="17" type="ORF">J2800_000788</name>
</gene>
<keyword evidence="8" id="KW-0406">Ion transport</keyword>
<keyword evidence="18" id="KW-1185">Reference proteome</keyword>
<keyword evidence="4" id="KW-0410">Iron transport</keyword>
<dbReference type="InterPro" id="IPR039426">
    <property type="entry name" value="TonB-dep_rcpt-like"/>
</dbReference>
<dbReference type="EMBL" id="JAVDRL010000002">
    <property type="protein sequence ID" value="MDR6530064.1"/>
    <property type="molecule type" value="Genomic_DNA"/>
</dbReference>
<feature type="chain" id="PRO_5047297208" evidence="14">
    <location>
        <begin position="25"/>
        <end position="803"/>
    </location>
</feature>
<evidence type="ECO:0000256" key="8">
    <source>
        <dbReference type="ARBA" id="ARBA00023065"/>
    </source>
</evidence>
<evidence type="ECO:0000256" key="3">
    <source>
        <dbReference type="ARBA" id="ARBA00022452"/>
    </source>
</evidence>
<dbReference type="InterPro" id="IPR037066">
    <property type="entry name" value="Plug_dom_sf"/>
</dbReference>
<keyword evidence="10 12" id="KW-0472">Membrane</keyword>
<dbReference type="PANTHER" id="PTHR32552">
    <property type="entry name" value="FERRICHROME IRON RECEPTOR-RELATED"/>
    <property type="match status" value="1"/>
</dbReference>
<organism evidence="17 18">
    <name type="scientific">Caulobacter rhizosphaerae</name>
    <dbReference type="NCBI Taxonomy" id="2010972"/>
    <lineage>
        <taxon>Bacteria</taxon>
        <taxon>Pseudomonadati</taxon>
        <taxon>Pseudomonadota</taxon>
        <taxon>Alphaproteobacteria</taxon>
        <taxon>Caulobacterales</taxon>
        <taxon>Caulobacteraceae</taxon>
        <taxon>Caulobacter</taxon>
    </lineage>
</organism>
<proteinExistence type="inferred from homology"/>
<evidence type="ECO:0000259" key="16">
    <source>
        <dbReference type="Pfam" id="PF07715"/>
    </source>
</evidence>
<keyword evidence="11 12" id="KW-0998">Cell outer membrane</keyword>
<reference evidence="17 18" key="1">
    <citation type="submission" date="2023-07" db="EMBL/GenBank/DDBJ databases">
        <title>Sorghum-associated microbial communities from plants grown in Nebraska, USA.</title>
        <authorList>
            <person name="Schachtman D."/>
        </authorList>
    </citation>
    <scope>NUCLEOTIDE SEQUENCE [LARGE SCALE GENOMIC DNA]</scope>
    <source>
        <strain evidence="17 18">DS2154</strain>
    </source>
</reference>
<dbReference type="InterPro" id="IPR036942">
    <property type="entry name" value="Beta-barrel_TonB_sf"/>
</dbReference>
<evidence type="ECO:0000259" key="15">
    <source>
        <dbReference type="Pfam" id="PF00593"/>
    </source>
</evidence>
<feature type="signal peptide" evidence="14">
    <location>
        <begin position="1"/>
        <end position="24"/>
    </location>
</feature>
<keyword evidence="9 13" id="KW-0798">TonB box</keyword>
<evidence type="ECO:0000256" key="6">
    <source>
        <dbReference type="ARBA" id="ARBA00022729"/>
    </source>
</evidence>
<evidence type="ECO:0000256" key="9">
    <source>
        <dbReference type="ARBA" id="ARBA00023077"/>
    </source>
</evidence>
<keyword evidence="3 12" id="KW-1134">Transmembrane beta strand</keyword>
<evidence type="ECO:0000256" key="14">
    <source>
        <dbReference type="SAM" id="SignalP"/>
    </source>
</evidence>
<evidence type="ECO:0000256" key="1">
    <source>
        <dbReference type="ARBA" id="ARBA00004571"/>
    </source>
</evidence>
<sequence>MSIRACLLASAMAVGVLASGQAFARDGAGEAPQADAVDAVIVLARDKAGLLEKRPSTTVFGLEKPLLETPRSASFVSDITLTRYGIETLDGLTAVSPGTYTASFYGVPGALNIRGTLAENYFRGFKRVENRGTYSTPIGGAAQIEIVRGPPTPIYGAGKVGGLLNFIPKSARDEGRFLTNPKGEITATFGAYDKKNLSGQVALPVRLGAADGGIYAYGEIDDSKSFYRGLHPKRQLAEVSADFDLNNGWSTAFGGMVYHSTGDIQTPGWNRLTQDLIDRGTYVTGRDTSLVDADGNGRITPGEVGPYPFGSSLYIPYYGFPATDANHTLDTGLGTTKLDPRTVYVSAADFSKTWTNTLYFDLAKRFDDDSVLKLQLFYDDQDNKRFVSYGYPAWFKSSVWEARASYAFKREFGAVGASTIVGASYREFQGRRRESFNSGLIAIDRRDISVGAQPNDIIDSPFSAEPAGVQGLDWENDNRGTWSQTGLFFTSDVKLTPRLTLTLGGRYDWYDVAAHDTGVLPFTVTGRQTDDRGKGTYGASLTYQTPVGLMPYISYAKASALEVSQAGEIAPGLVADGSWLSDSDLAEAGVKFQLLRGTLVGSLAAYRQNRTQLSGLTPVVQGTRAKGVELEVRWLASEHFSFTATGNAQHTTVKGPDTSFQYIPAYTAGVPGPHGYGGSYVVWTFSGLPGRGGDYDYTLIPKSVVSLYGAYTSDQHDWGQAGATLGVTHVTKTSGTVQDAVTYPAYAVVNASAYLTRGPYTAELNIDNLFDKLYFTPDADTYANLGALPGKGREWRVTLKRTF</sequence>
<keyword evidence="5 12" id="KW-0812">Transmembrane</keyword>
<evidence type="ECO:0000256" key="7">
    <source>
        <dbReference type="ARBA" id="ARBA00023004"/>
    </source>
</evidence>
<dbReference type="PROSITE" id="PS52016">
    <property type="entry name" value="TONB_DEPENDENT_REC_3"/>
    <property type="match status" value="1"/>
</dbReference>
<comment type="similarity">
    <text evidence="12 13">Belongs to the TonB-dependent receptor family.</text>
</comment>
<feature type="domain" description="TonB-dependent receptor plug" evidence="16">
    <location>
        <begin position="66"/>
        <end position="162"/>
    </location>
</feature>
<dbReference type="Gene3D" id="2.170.130.10">
    <property type="entry name" value="TonB-dependent receptor, plug domain"/>
    <property type="match status" value="1"/>
</dbReference>
<accession>A0ABU1MV44</accession>
<dbReference type="InterPro" id="IPR018247">
    <property type="entry name" value="EF_Hand_1_Ca_BS"/>
</dbReference>
<comment type="subcellular location">
    <subcellularLocation>
        <location evidence="1 12">Cell outer membrane</location>
        <topology evidence="1 12">Multi-pass membrane protein</topology>
    </subcellularLocation>
</comment>
<dbReference type="SUPFAM" id="SSF56935">
    <property type="entry name" value="Porins"/>
    <property type="match status" value="1"/>
</dbReference>
<name>A0ABU1MV44_9CAUL</name>
<dbReference type="RefSeq" id="WP_310029315.1">
    <property type="nucleotide sequence ID" value="NZ_JAVDRL010000002.1"/>
</dbReference>
<keyword evidence="6 14" id="KW-0732">Signal</keyword>